<dbReference type="InterPro" id="IPR012349">
    <property type="entry name" value="Split_barrel_FMN-bd"/>
</dbReference>
<dbReference type="PANTHER" id="PTHR35802:SF1">
    <property type="entry name" value="PROTEASE SYNTHASE AND SPORULATION PROTEIN PAI 2"/>
    <property type="match status" value="1"/>
</dbReference>
<name>A0A5M3Z4X2_ASPTE</name>
<reference evidence="1 2" key="1">
    <citation type="submission" date="2020-01" db="EMBL/GenBank/DDBJ databases">
        <title>Aspergillus terreus IFO 6365 whole genome shotgun sequence.</title>
        <authorList>
            <person name="Kanamasa S."/>
            <person name="Takahashi H."/>
        </authorList>
    </citation>
    <scope>NUCLEOTIDE SEQUENCE [LARGE SCALE GENOMIC DNA]</scope>
    <source>
        <strain evidence="1 2">IFO 6365</strain>
    </source>
</reference>
<evidence type="ECO:0000313" key="2">
    <source>
        <dbReference type="Proteomes" id="UP000452235"/>
    </source>
</evidence>
<dbReference type="SUPFAM" id="SSF50475">
    <property type="entry name" value="FMN-binding split barrel"/>
    <property type="match status" value="1"/>
</dbReference>
<proteinExistence type="predicted"/>
<dbReference type="AlphaFoldDB" id="A0A5M3Z4X2"/>
<protein>
    <submittedName>
        <fullName evidence="1">Transcriptional regulator</fullName>
    </submittedName>
</protein>
<dbReference type="InterPro" id="IPR007396">
    <property type="entry name" value="TR_PAI2-type"/>
</dbReference>
<dbReference type="VEuPathDB" id="FungiDB:ATEG_07347"/>
<sequence>MYTQPVHAEPSTEVLLEFIRQNPLGVLITGIPSSVHPFLQSTHIPFVLDVPDQHANSESPIKGSLRGHMARQNSQSKAMIDSLAVSGSQLEQEVMVLFTDPHHHYVTPKFYTETKPLTGKVAPTWNYSAVQVYGKATVYYDSSREETSRYLAQQLHDLSQHCERNIMGYTGEPGKEAPWTVDEAPEGFLNVLKKNIIGIQVSIDRIQGKYKMSQERVKGDREGVIEGFKQLQTDTADHIAQMVKERGAIKDQAKQ</sequence>
<dbReference type="Proteomes" id="UP000452235">
    <property type="component" value="Unassembled WGS sequence"/>
</dbReference>
<dbReference type="OrthoDB" id="2101473at2759"/>
<dbReference type="EMBL" id="BLJY01000014">
    <property type="protein sequence ID" value="GFF21394.1"/>
    <property type="molecule type" value="Genomic_DNA"/>
</dbReference>
<dbReference type="PANTHER" id="PTHR35802">
    <property type="entry name" value="PROTEASE SYNTHASE AND SPORULATION PROTEIN PAI 2"/>
    <property type="match status" value="1"/>
</dbReference>
<accession>A0A5M3Z4X2</accession>
<evidence type="ECO:0000313" key="1">
    <source>
        <dbReference type="EMBL" id="GFF21394.1"/>
    </source>
</evidence>
<gene>
    <name evidence="1" type="ORF">ATEIFO6365_0014032600</name>
</gene>
<dbReference type="Pfam" id="PF04299">
    <property type="entry name" value="FMN_bind_2"/>
    <property type="match status" value="1"/>
</dbReference>
<comment type="caution">
    <text evidence="1">The sequence shown here is derived from an EMBL/GenBank/DDBJ whole genome shotgun (WGS) entry which is preliminary data.</text>
</comment>
<dbReference type="Gene3D" id="2.30.110.10">
    <property type="entry name" value="Electron Transport, Fmn-binding Protein, Chain A"/>
    <property type="match status" value="1"/>
</dbReference>
<dbReference type="PIRSF" id="PIRSF010372">
    <property type="entry name" value="PaiB"/>
    <property type="match status" value="1"/>
</dbReference>
<organism evidence="1 2">
    <name type="scientific">Aspergillus terreus</name>
    <dbReference type="NCBI Taxonomy" id="33178"/>
    <lineage>
        <taxon>Eukaryota</taxon>
        <taxon>Fungi</taxon>
        <taxon>Dikarya</taxon>
        <taxon>Ascomycota</taxon>
        <taxon>Pezizomycotina</taxon>
        <taxon>Eurotiomycetes</taxon>
        <taxon>Eurotiomycetidae</taxon>
        <taxon>Eurotiales</taxon>
        <taxon>Aspergillaceae</taxon>
        <taxon>Aspergillus</taxon>
        <taxon>Aspergillus subgen. Circumdati</taxon>
    </lineage>
</organism>
<keyword evidence="2" id="KW-1185">Reference proteome</keyword>